<reference evidence="1 2" key="1">
    <citation type="submission" date="2018-10" db="EMBL/GenBank/DDBJ databases">
        <title>A high-quality apple genome assembly.</title>
        <authorList>
            <person name="Hu J."/>
        </authorList>
    </citation>
    <scope>NUCLEOTIDE SEQUENCE [LARGE SCALE GENOMIC DNA]</scope>
    <source>
        <strain evidence="2">cv. HFTH1</strain>
        <tissue evidence="1">Young leaf</tissue>
    </source>
</reference>
<gene>
    <name evidence="1" type="ORF">DVH24_016364</name>
</gene>
<dbReference type="EMBL" id="RDQH01000341">
    <property type="protein sequence ID" value="RXH73542.1"/>
    <property type="molecule type" value="Genomic_DNA"/>
</dbReference>
<sequence>MAHLYLTMKWMQNQQPEALLGRSASNSISAPYLRRLSSNRSGSLVNSNNMDYDDVEDLEMLLEAYFMQLDGTRNKILSFCGCTCSWNNLEALETSCGFPVGTNFAIIGKEGQGDVALPGLGGDMGGLDGEKQENS</sequence>
<keyword evidence="2" id="KW-1185">Reference proteome</keyword>
<organism evidence="1 2">
    <name type="scientific">Malus domestica</name>
    <name type="common">Apple</name>
    <name type="synonym">Pyrus malus</name>
    <dbReference type="NCBI Taxonomy" id="3750"/>
    <lineage>
        <taxon>Eukaryota</taxon>
        <taxon>Viridiplantae</taxon>
        <taxon>Streptophyta</taxon>
        <taxon>Embryophyta</taxon>
        <taxon>Tracheophyta</taxon>
        <taxon>Spermatophyta</taxon>
        <taxon>Magnoliopsida</taxon>
        <taxon>eudicotyledons</taxon>
        <taxon>Gunneridae</taxon>
        <taxon>Pentapetalae</taxon>
        <taxon>rosids</taxon>
        <taxon>fabids</taxon>
        <taxon>Rosales</taxon>
        <taxon>Rosaceae</taxon>
        <taxon>Amygdaloideae</taxon>
        <taxon>Maleae</taxon>
        <taxon>Malus</taxon>
    </lineage>
</organism>
<accession>A0A498HU93</accession>
<name>A0A498HU93_MALDO</name>
<dbReference type="Proteomes" id="UP000290289">
    <property type="component" value="Chromosome 15"/>
</dbReference>
<proteinExistence type="predicted"/>
<dbReference type="Gene3D" id="1.20.58.340">
    <property type="entry name" value="Magnesium transport protein CorA, transmembrane region"/>
    <property type="match status" value="1"/>
</dbReference>
<protein>
    <submittedName>
        <fullName evidence="1">Uncharacterized protein</fullName>
    </submittedName>
</protein>
<dbReference type="AlphaFoldDB" id="A0A498HU93"/>
<comment type="caution">
    <text evidence="1">The sequence shown here is derived from an EMBL/GenBank/DDBJ whole genome shotgun (WGS) entry which is preliminary data.</text>
</comment>
<evidence type="ECO:0000313" key="1">
    <source>
        <dbReference type="EMBL" id="RXH73542.1"/>
    </source>
</evidence>
<evidence type="ECO:0000313" key="2">
    <source>
        <dbReference type="Proteomes" id="UP000290289"/>
    </source>
</evidence>